<dbReference type="InterPro" id="IPR016181">
    <property type="entry name" value="Acyl_CoA_acyltransferase"/>
</dbReference>
<evidence type="ECO:0000259" key="1">
    <source>
        <dbReference type="PROSITE" id="PS51186"/>
    </source>
</evidence>
<evidence type="ECO:0000313" key="2">
    <source>
        <dbReference type="EMBL" id="MCN9243468.1"/>
    </source>
</evidence>
<dbReference type="PROSITE" id="PS51186">
    <property type="entry name" value="GNAT"/>
    <property type="match status" value="1"/>
</dbReference>
<dbReference type="RefSeq" id="WP_252426857.1">
    <property type="nucleotide sequence ID" value="NZ_JAMWMR010000022.1"/>
</dbReference>
<reference evidence="2 3" key="1">
    <citation type="submission" date="2022-05" db="EMBL/GenBank/DDBJ databases">
        <title>Streptomyces sp. nov. RY43-2 isolated from soil of a peat swamp forest.</title>
        <authorList>
            <person name="Kanchanasin P."/>
            <person name="Tanasupawat S."/>
            <person name="Phongsopitanun W."/>
        </authorList>
    </citation>
    <scope>NUCLEOTIDE SEQUENCE [LARGE SCALE GENOMIC DNA]</scope>
    <source>
        <strain evidence="2 3">RY43-2</strain>
    </source>
</reference>
<name>A0ABT0ZIP8_9ACTN</name>
<feature type="domain" description="N-acetyltransferase" evidence="1">
    <location>
        <begin position="1"/>
        <end position="143"/>
    </location>
</feature>
<dbReference type="EMBL" id="JAMWMR010000022">
    <property type="protein sequence ID" value="MCN9243468.1"/>
    <property type="molecule type" value="Genomic_DNA"/>
</dbReference>
<accession>A0ABT0ZIP8</accession>
<comment type="caution">
    <text evidence="2">The sequence shown here is derived from an EMBL/GenBank/DDBJ whole genome shotgun (WGS) entry which is preliminary data.</text>
</comment>
<gene>
    <name evidence="2" type="ORF">NGF19_22220</name>
</gene>
<dbReference type="Gene3D" id="3.40.630.30">
    <property type="match status" value="1"/>
</dbReference>
<organism evidence="2 3">
    <name type="scientific">Streptomyces macrolidinus</name>
    <dbReference type="NCBI Taxonomy" id="2952607"/>
    <lineage>
        <taxon>Bacteria</taxon>
        <taxon>Bacillati</taxon>
        <taxon>Actinomycetota</taxon>
        <taxon>Actinomycetes</taxon>
        <taxon>Kitasatosporales</taxon>
        <taxon>Streptomycetaceae</taxon>
        <taxon>Streptomyces</taxon>
    </lineage>
</organism>
<proteinExistence type="predicted"/>
<dbReference type="InterPro" id="IPR000182">
    <property type="entry name" value="GNAT_dom"/>
</dbReference>
<protein>
    <submittedName>
        <fullName evidence="2">GNAT family N-acetyltransferase</fullName>
    </submittedName>
</protein>
<sequence>MAGPEDVPVLATLNEQLIEDQPHDNPMRGRQLADRMSRWLAGDYTAALGTVDHVPAFYALWRTDEEGGIHLRQFFVARDFRRQGTGRAAIAALREEYWSARRVTLDVLAHNERGIAFWRSLGFEDYAIEMRLPSTIVLEAERR</sequence>
<evidence type="ECO:0000313" key="3">
    <source>
        <dbReference type="Proteomes" id="UP001523219"/>
    </source>
</evidence>
<dbReference type="Proteomes" id="UP001523219">
    <property type="component" value="Unassembled WGS sequence"/>
</dbReference>
<dbReference type="SUPFAM" id="SSF55729">
    <property type="entry name" value="Acyl-CoA N-acyltransferases (Nat)"/>
    <property type="match status" value="1"/>
</dbReference>
<dbReference type="CDD" id="cd04301">
    <property type="entry name" value="NAT_SF"/>
    <property type="match status" value="1"/>
</dbReference>
<keyword evidence="3" id="KW-1185">Reference proteome</keyword>
<dbReference type="Pfam" id="PF00583">
    <property type="entry name" value="Acetyltransf_1"/>
    <property type="match status" value="1"/>
</dbReference>